<organism evidence="1 2">
    <name type="scientific">Pseudomonas veronii 1YdBTEX2</name>
    <dbReference type="NCBI Taxonomy" id="1295141"/>
    <lineage>
        <taxon>Bacteria</taxon>
        <taxon>Pseudomonadati</taxon>
        <taxon>Pseudomonadota</taxon>
        <taxon>Gammaproteobacteria</taxon>
        <taxon>Pseudomonadales</taxon>
        <taxon>Pseudomonadaceae</taxon>
        <taxon>Pseudomonas</taxon>
    </lineage>
</organism>
<gene>
    <name evidence="1" type="ORF">PVE_R2G0205</name>
</gene>
<dbReference type="EMBL" id="LT599584">
    <property type="protein sequence ID" value="SBW84234.1"/>
    <property type="molecule type" value="Genomic_DNA"/>
</dbReference>
<dbReference type="AlphaFoldDB" id="A0A1D3K7A4"/>
<proteinExistence type="predicted"/>
<name>A0A1D3K7A4_PSEVE</name>
<dbReference type="Proteomes" id="UP000245431">
    <property type="component" value="Chromosome PVE_r2"/>
</dbReference>
<sequence length="123" mass="14038">MYDHVSDNSPQFVTDLGFSFEGHFRYGAECILARPEAPKLYFHDSVPLEFVRDTMEKWNVELHGYHPGTGYYAFSQEDEMANAGYHVLVLFADISFCNSFMGNVENETLPPKLGGSMCQYFSK</sequence>
<evidence type="ECO:0000313" key="2">
    <source>
        <dbReference type="Proteomes" id="UP000245431"/>
    </source>
</evidence>
<reference evidence="2" key="1">
    <citation type="submission" date="2016-07" db="EMBL/GenBank/DDBJ databases">
        <authorList>
            <person name="Florea S."/>
            <person name="Webb J.S."/>
            <person name="Jaromczyk J."/>
            <person name="Schardl C.L."/>
        </authorList>
    </citation>
    <scope>NUCLEOTIDE SEQUENCE [LARGE SCALE GENOMIC DNA]</scope>
    <source>
        <strain evidence="2">1YdBTEX2</strain>
    </source>
</reference>
<evidence type="ECO:0000313" key="1">
    <source>
        <dbReference type="EMBL" id="SBW84234.1"/>
    </source>
</evidence>
<accession>A0A1D3K7A4</accession>
<protein>
    <submittedName>
        <fullName evidence="1">Uncharacterized protein</fullName>
    </submittedName>
</protein>